<evidence type="ECO:0000313" key="3">
    <source>
        <dbReference type="Proteomes" id="UP000648535"/>
    </source>
</evidence>
<accession>A0A8H9L187</accession>
<dbReference type="EMBL" id="BMOI01000013">
    <property type="protein sequence ID" value="GGL07755.1"/>
    <property type="molecule type" value="Genomic_DNA"/>
</dbReference>
<reference evidence="2 4" key="3">
    <citation type="submission" date="2021-01" db="EMBL/GenBank/DDBJ databases">
        <title>Sequencing the genomes of 1000 actinobacteria strains.</title>
        <authorList>
            <person name="Klenk H.-P."/>
        </authorList>
    </citation>
    <scope>NUCLEOTIDE SEQUENCE [LARGE SCALE GENOMIC DNA]</scope>
    <source>
        <strain evidence="2 4">DSM 20542</strain>
    </source>
</reference>
<dbReference type="Proteomes" id="UP000746584">
    <property type="component" value="Unassembled WGS sequence"/>
</dbReference>
<protein>
    <submittedName>
        <fullName evidence="1">Uncharacterized protein</fullName>
    </submittedName>
</protein>
<name>A0A8H9L187_9MICO</name>
<proteinExistence type="predicted"/>
<reference evidence="1" key="2">
    <citation type="submission" date="2020-09" db="EMBL/GenBank/DDBJ databases">
        <authorList>
            <person name="Sun Q."/>
            <person name="Ohkuma M."/>
        </authorList>
    </citation>
    <scope>NUCLEOTIDE SEQUENCE</scope>
    <source>
        <strain evidence="1">JCM 1480</strain>
    </source>
</reference>
<reference evidence="1" key="1">
    <citation type="journal article" date="2014" name="Int. J. Syst. Evol. Microbiol.">
        <title>Complete genome sequence of Corynebacterium casei LMG S-19264T (=DSM 44701T), isolated from a smear-ripened cheese.</title>
        <authorList>
            <consortium name="US DOE Joint Genome Institute (JGI-PGF)"/>
            <person name="Walter F."/>
            <person name="Albersmeier A."/>
            <person name="Kalinowski J."/>
            <person name="Ruckert C."/>
        </authorList>
    </citation>
    <scope>NUCLEOTIDE SEQUENCE</scope>
    <source>
        <strain evidence="1">JCM 1480</strain>
    </source>
</reference>
<dbReference type="RefSeq" id="WP_175328929.1">
    <property type="nucleotide sequence ID" value="NZ_BMOI01000013.1"/>
</dbReference>
<organism evidence="1 3">
    <name type="scientific">Curtobacterium luteum</name>
    <dbReference type="NCBI Taxonomy" id="33881"/>
    <lineage>
        <taxon>Bacteria</taxon>
        <taxon>Bacillati</taxon>
        <taxon>Actinomycetota</taxon>
        <taxon>Actinomycetes</taxon>
        <taxon>Micrococcales</taxon>
        <taxon>Microbacteriaceae</taxon>
        <taxon>Curtobacterium</taxon>
    </lineage>
</organism>
<evidence type="ECO:0000313" key="4">
    <source>
        <dbReference type="Proteomes" id="UP000746584"/>
    </source>
</evidence>
<evidence type="ECO:0000313" key="2">
    <source>
        <dbReference type="EMBL" id="MBM7803361.1"/>
    </source>
</evidence>
<dbReference type="Proteomes" id="UP000648535">
    <property type="component" value="Unassembled WGS sequence"/>
</dbReference>
<comment type="caution">
    <text evidence="1">The sequence shown here is derived from an EMBL/GenBank/DDBJ whole genome shotgun (WGS) entry which is preliminary data.</text>
</comment>
<gene>
    <name evidence="1" type="ORF">GCM10009769_27480</name>
    <name evidence="2" type="ORF">JOE58_002612</name>
</gene>
<sequence length="141" mass="15456">MGKRAPAVIRVTAVGGQPANLTWLAQVVIPAHVEVEFVDFGHRADIVITHEDEEISVVGDLRTGERVIQTNGDHQSPIIDLALLLLEARLEDGRRFPDRYRGGSSPAPLEHVARLTGADYISFGGVRSPLPPELYEPDEDE</sequence>
<keyword evidence="4" id="KW-1185">Reference proteome</keyword>
<evidence type="ECO:0000313" key="1">
    <source>
        <dbReference type="EMBL" id="GGL07755.1"/>
    </source>
</evidence>
<dbReference type="AlphaFoldDB" id="A0A8H9L187"/>
<dbReference type="EMBL" id="JAFBCG010000001">
    <property type="protein sequence ID" value="MBM7803361.1"/>
    <property type="molecule type" value="Genomic_DNA"/>
</dbReference>